<evidence type="ECO:0000313" key="2">
    <source>
        <dbReference type="Proteomes" id="UP001054837"/>
    </source>
</evidence>
<protein>
    <submittedName>
        <fullName evidence="1">Uncharacterized protein</fullName>
    </submittedName>
</protein>
<gene>
    <name evidence="1" type="ORF">CDAR_261621</name>
</gene>
<organism evidence="1 2">
    <name type="scientific">Caerostris darwini</name>
    <dbReference type="NCBI Taxonomy" id="1538125"/>
    <lineage>
        <taxon>Eukaryota</taxon>
        <taxon>Metazoa</taxon>
        <taxon>Ecdysozoa</taxon>
        <taxon>Arthropoda</taxon>
        <taxon>Chelicerata</taxon>
        <taxon>Arachnida</taxon>
        <taxon>Araneae</taxon>
        <taxon>Araneomorphae</taxon>
        <taxon>Entelegynae</taxon>
        <taxon>Araneoidea</taxon>
        <taxon>Araneidae</taxon>
        <taxon>Caerostris</taxon>
    </lineage>
</organism>
<evidence type="ECO:0000313" key="1">
    <source>
        <dbReference type="EMBL" id="GIY37317.1"/>
    </source>
</evidence>
<dbReference type="AlphaFoldDB" id="A0AAV4SXR3"/>
<name>A0AAV4SXR3_9ARAC</name>
<sequence>MCKQKKKKDKGPCFVFTPARVVSSAITPADLMLITQPTFFFFPSQERICFSSLITAQLTAVLEKTKLRLKIALKHVVTVCTKIEMMDLVSKELGDVFVYVI</sequence>
<keyword evidence="2" id="KW-1185">Reference proteome</keyword>
<dbReference type="EMBL" id="BPLQ01008434">
    <property type="protein sequence ID" value="GIY37317.1"/>
    <property type="molecule type" value="Genomic_DNA"/>
</dbReference>
<comment type="caution">
    <text evidence="1">The sequence shown here is derived from an EMBL/GenBank/DDBJ whole genome shotgun (WGS) entry which is preliminary data.</text>
</comment>
<dbReference type="Proteomes" id="UP001054837">
    <property type="component" value="Unassembled WGS sequence"/>
</dbReference>
<accession>A0AAV4SXR3</accession>
<reference evidence="1 2" key="1">
    <citation type="submission" date="2021-06" db="EMBL/GenBank/DDBJ databases">
        <title>Caerostris darwini draft genome.</title>
        <authorList>
            <person name="Kono N."/>
            <person name="Arakawa K."/>
        </authorList>
    </citation>
    <scope>NUCLEOTIDE SEQUENCE [LARGE SCALE GENOMIC DNA]</scope>
</reference>
<proteinExistence type="predicted"/>